<feature type="binding site" evidence="3">
    <location>
        <position position="69"/>
    </location>
    <ligand>
        <name>a divalent metal cation</name>
        <dbReference type="ChEBI" id="CHEBI:60240"/>
        <label>1</label>
    </ligand>
</feature>
<reference evidence="4 5" key="1">
    <citation type="journal article" date="2015" name="Nature">
        <title>rRNA introns, odd ribosomes, and small enigmatic genomes across a large radiation of phyla.</title>
        <authorList>
            <person name="Brown C.T."/>
            <person name="Hug L.A."/>
            <person name="Thomas B.C."/>
            <person name="Sharon I."/>
            <person name="Castelle C.J."/>
            <person name="Singh A."/>
            <person name="Wilkins M.J."/>
            <person name="Williams K.H."/>
            <person name="Banfield J.F."/>
        </authorList>
    </citation>
    <scope>NUCLEOTIDE SEQUENCE [LARGE SCALE GENOMIC DNA]</scope>
</reference>
<protein>
    <submittedName>
        <fullName evidence="4">NGG1p interacting factor 3 protein, NIF3</fullName>
    </submittedName>
</protein>
<evidence type="ECO:0000256" key="2">
    <source>
        <dbReference type="ARBA" id="ARBA00022723"/>
    </source>
</evidence>
<dbReference type="Gene3D" id="3.40.1390.30">
    <property type="entry name" value="NIF3 (NGG1p interacting factor 3)-like"/>
    <property type="match status" value="2"/>
</dbReference>
<dbReference type="EMBL" id="LCNT01000001">
    <property type="protein sequence ID" value="KKU62065.1"/>
    <property type="molecule type" value="Genomic_DNA"/>
</dbReference>
<comment type="similarity">
    <text evidence="1">Belongs to the GTP cyclohydrolase I type 2/NIF3 family.</text>
</comment>
<feature type="binding site" evidence="3">
    <location>
        <position position="70"/>
    </location>
    <ligand>
        <name>a divalent metal cation</name>
        <dbReference type="ChEBI" id="CHEBI:60240"/>
        <label>1</label>
    </ligand>
</feature>
<dbReference type="AlphaFoldDB" id="A0A0G1UWH9"/>
<organism evidence="4 5">
    <name type="scientific">Candidatus Beckwithbacteria bacterium GW2011_GWB1_47_15</name>
    <dbReference type="NCBI Taxonomy" id="1618371"/>
    <lineage>
        <taxon>Bacteria</taxon>
        <taxon>Candidatus Beckwithiibacteriota</taxon>
    </lineage>
</organism>
<keyword evidence="2 3" id="KW-0479">Metal-binding</keyword>
<dbReference type="PATRIC" id="fig|1618371.3.peg.280"/>
<comment type="caution">
    <text evidence="4">The sequence shown here is derived from an EMBL/GenBank/DDBJ whole genome shotgun (WGS) entry which is preliminary data.</text>
</comment>
<evidence type="ECO:0000256" key="1">
    <source>
        <dbReference type="ARBA" id="ARBA00006964"/>
    </source>
</evidence>
<proteinExistence type="inferred from homology"/>
<evidence type="ECO:0000313" key="5">
    <source>
        <dbReference type="Proteomes" id="UP000033860"/>
    </source>
</evidence>
<dbReference type="GO" id="GO:0005737">
    <property type="term" value="C:cytoplasm"/>
    <property type="evidence" value="ECO:0007669"/>
    <property type="project" value="TreeGrafter"/>
</dbReference>
<evidence type="ECO:0000313" key="4">
    <source>
        <dbReference type="EMBL" id="KKU62065.1"/>
    </source>
</evidence>
<dbReference type="GO" id="GO:0046872">
    <property type="term" value="F:metal ion binding"/>
    <property type="evidence" value="ECO:0007669"/>
    <property type="project" value="UniProtKB-KW"/>
</dbReference>
<sequence>MIKRDELTKFIYQTIGEGLMTKALEKDEVANGVQFLGGEEVKKVALGVSLNEDWLKEAAKAGAQYCVFHHGFDTRTWKSRFPTFGQKRLRLMVKNNFTIAGFHYTLDAHPTLGNNATIIRELGAEIDQPLYDEWGYTATFNHPQDVKELQQKCARLFSHDILAVLSGPEKVTTIGVVSGAGKPAMAEIAEMEAKGVELYISGETSEWLIHQMKESEINYFCGGHYATEVFGVQELGKSIKKNYQDKLEVEFIDIPNPI</sequence>
<dbReference type="Proteomes" id="UP000033860">
    <property type="component" value="Unassembled WGS sequence"/>
</dbReference>
<gene>
    <name evidence="4" type="ORF">UX85_C0001G0279</name>
</gene>
<dbReference type="InterPro" id="IPR002678">
    <property type="entry name" value="DUF34/NIF3"/>
</dbReference>
<dbReference type="PANTHER" id="PTHR13799:SF14">
    <property type="entry name" value="GTP CYCLOHYDROLASE 1 TYPE 2 HOMOLOG"/>
    <property type="match status" value="1"/>
</dbReference>
<dbReference type="Pfam" id="PF01784">
    <property type="entry name" value="DUF34_NIF3"/>
    <property type="match status" value="1"/>
</dbReference>
<evidence type="ECO:0000256" key="3">
    <source>
        <dbReference type="PIRSR" id="PIRSR602678-1"/>
    </source>
</evidence>
<dbReference type="PANTHER" id="PTHR13799">
    <property type="entry name" value="NGG1 INTERACTING FACTOR 3"/>
    <property type="match status" value="1"/>
</dbReference>
<feature type="binding site" evidence="3">
    <location>
        <position position="107"/>
    </location>
    <ligand>
        <name>a divalent metal cation</name>
        <dbReference type="ChEBI" id="CHEBI:60240"/>
        <label>1</label>
    </ligand>
</feature>
<dbReference type="SUPFAM" id="SSF102705">
    <property type="entry name" value="NIF3 (NGG1p interacting factor 3)-like"/>
    <property type="match status" value="1"/>
</dbReference>
<accession>A0A0G1UWH9</accession>
<name>A0A0G1UWH9_9BACT</name>
<dbReference type="InterPro" id="IPR036069">
    <property type="entry name" value="DUF34/NIF3_sf"/>
</dbReference>
<feature type="binding site" evidence="3">
    <location>
        <position position="224"/>
    </location>
    <ligand>
        <name>a divalent metal cation</name>
        <dbReference type="ChEBI" id="CHEBI:60240"/>
        <label>1</label>
    </ligand>
</feature>
<feature type="binding site" evidence="3">
    <location>
        <position position="228"/>
    </location>
    <ligand>
        <name>a divalent metal cation</name>
        <dbReference type="ChEBI" id="CHEBI:60240"/>
        <label>1</label>
    </ligand>
</feature>